<organism evidence="1 2">
    <name type="scientific">Planosporangium mesophilum</name>
    <dbReference type="NCBI Taxonomy" id="689768"/>
    <lineage>
        <taxon>Bacteria</taxon>
        <taxon>Bacillati</taxon>
        <taxon>Actinomycetota</taxon>
        <taxon>Actinomycetes</taxon>
        <taxon>Micromonosporales</taxon>
        <taxon>Micromonosporaceae</taxon>
        <taxon>Planosporangium</taxon>
    </lineage>
</organism>
<keyword evidence="2" id="KW-1185">Reference proteome</keyword>
<evidence type="ECO:0000313" key="1">
    <source>
        <dbReference type="EMBL" id="GII24443.1"/>
    </source>
</evidence>
<name>A0A8J3TCX5_9ACTN</name>
<dbReference type="EMBL" id="BOON01000037">
    <property type="protein sequence ID" value="GII24443.1"/>
    <property type="molecule type" value="Genomic_DNA"/>
</dbReference>
<dbReference type="Proteomes" id="UP000599074">
    <property type="component" value="Unassembled WGS sequence"/>
</dbReference>
<reference evidence="1" key="1">
    <citation type="submission" date="2021-01" db="EMBL/GenBank/DDBJ databases">
        <title>Whole genome shotgun sequence of Planosporangium mesophilum NBRC 109066.</title>
        <authorList>
            <person name="Komaki H."/>
            <person name="Tamura T."/>
        </authorList>
    </citation>
    <scope>NUCLEOTIDE SEQUENCE</scope>
    <source>
        <strain evidence="1">NBRC 109066</strain>
    </source>
</reference>
<dbReference type="AlphaFoldDB" id="A0A8J3TCX5"/>
<comment type="caution">
    <text evidence="1">The sequence shown here is derived from an EMBL/GenBank/DDBJ whole genome shotgun (WGS) entry which is preliminary data.</text>
</comment>
<protein>
    <recommendedName>
        <fullName evidence="3">PIN domain-containing protein</fullName>
    </recommendedName>
</protein>
<sequence>MSAPYWVLDSGALMAYVHGVEAVGQVLVDVADVAGSVAIPGICLVEAYSLLDHDEYELLRMLRGNPTVRTVLPSFDLDHADDCPGIGSMARHAGRLGAGHAAHVALSNAAGVVTSRPDQLRRVLGDKWEILEI</sequence>
<accession>A0A8J3TCX5</accession>
<dbReference type="RefSeq" id="WP_168116546.1">
    <property type="nucleotide sequence ID" value="NZ_BOON01000037.1"/>
</dbReference>
<evidence type="ECO:0008006" key="3">
    <source>
        <dbReference type="Google" id="ProtNLM"/>
    </source>
</evidence>
<proteinExistence type="predicted"/>
<evidence type="ECO:0000313" key="2">
    <source>
        <dbReference type="Proteomes" id="UP000599074"/>
    </source>
</evidence>
<gene>
    <name evidence="1" type="ORF">Pme01_40400</name>
</gene>